<dbReference type="AlphaFoldDB" id="A0A176VF26"/>
<accession>A0A176VF26</accession>
<keyword evidence="7 13" id="KW-0472">Membrane</keyword>
<feature type="region of interest" description="Disordered" evidence="12">
    <location>
        <begin position="229"/>
        <end position="271"/>
    </location>
</feature>
<keyword evidence="6 13" id="KW-1133">Transmembrane helix</keyword>
<dbReference type="EMBL" id="AP019866">
    <property type="protein sequence ID" value="BBM98093.1"/>
    <property type="molecule type" value="Genomic_DNA"/>
</dbReference>
<dbReference type="EMBL" id="LVLJ01003850">
    <property type="protein sequence ID" value="OAE19450.1"/>
    <property type="molecule type" value="Genomic_DNA"/>
</dbReference>
<reference evidence="14" key="2">
    <citation type="journal article" date="2019" name="Curr. Biol.">
        <title>Chromatin organization in early land plants reveals an ancestral association between H3K27me3, transposons, and constitutive heterochromatin.</title>
        <authorList>
            <person name="Montgomery S.A."/>
            <person name="Tanizawa Y."/>
            <person name="Galik B."/>
            <person name="Wang N."/>
            <person name="Ito T."/>
            <person name="Mochizuki T."/>
            <person name="Akimcheva S."/>
            <person name="Bowman J."/>
            <person name="Cognat V."/>
            <person name="Drouard L."/>
            <person name="Ekker H."/>
            <person name="Houng S."/>
            <person name="Kohchi T."/>
            <person name="Lin S."/>
            <person name="Liu L.D."/>
            <person name="Nakamura Y."/>
            <person name="Valeeva L.R."/>
            <person name="Shakirov E.V."/>
            <person name="Shippen D.E."/>
            <person name="Wei W."/>
            <person name="Yagura M."/>
            <person name="Yamaoka S."/>
            <person name="Yamato K.T."/>
            <person name="Liu C."/>
            <person name="Berger F."/>
        </authorList>
    </citation>
    <scope>NUCLEOTIDE SEQUENCE [LARGE SCALE GENOMIC DNA]</scope>
    <source>
        <strain evidence="14">Tak-1</strain>
    </source>
</reference>
<keyword evidence="4" id="KW-0808">Transferase</keyword>
<dbReference type="Proteomes" id="UP000077202">
    <property type="component" value="Unassembled WGS sequence"/>
</dbReference>
<evidence type="ECO:0000256" key="2">
    <source>
        <dbReference type="ARBA" id="ARBA00007737"/>
    </source>
</evidence>
<reference evidence="17" key="3">
    <citation type="journal article" date="2020" name="Curr. Biol.">
        <title>Chromatin organization in early land plants reveals an ancestral association between H3K27me3, transposons, and constitutive heterochromatin.</title>
        <authorList>
            <person name="Montgomery S.A."/>
            <person name="Tanizawa Y."/>
            <person name="Galik B."/>
            <person name="Wang N."/>
            <person name="Ito T."/>
            <person name="Mochizuki T."/>
            <person name="Akimcheva S."/>
            <person name="Bowman J.L."/>
            <person name="Cognat V."/>
            <person name="Marechal-Drouard L."/>
            <person name="Ekker H."/>
            <person name="Hong S.F."/>
            <person name="Kohchi T."/>
            <person name="Lin S.S."/>
            <person name="Liu L.D."/>
            <person name="Nakamura Y."/>
            <person name="Valeeva L.R."/>
            <person name="Shakirov E.V."/>
            <person name="Shippen D.E."/>
            <person name="Wei W.L."/>
            <person name="Yagura M."/>
            <person name="Yamaoka S."/>
            <person name="Yamato K.T."/>
            <person name="Liu C."/>
            <person name="Berger F."/>
        </authorList>
    </citation>
    <scope>NUCLEOTIDE SEQUENCE [LARGE SCALE GENOMIC DNA]</scope>
    <source>
        <strain evidence="17">Tak-1</strain>
    </source>
</reference>
<dbReference type="GO" id="GO:0016020">
    <property type="term" value="C:membrane"/>
    <property type="evidence" value="ECO:0007669"/>
    <property type="project" value="UniProtKB-SubCell"/>
</dbReference>
<evidence type="ECO:0000256" key="6">
    <source>
        <dbReference type="ARBA" id="ARBA00022989"/>
    </source>
</evidence>
<evidence type="ECO:0000256" key="11">
    <source>
        <dbReference type="ARBA" id="ARBA00030350"/>
    </source>
</evidence>
<keyword evidence="5 13" id="KW-0812">Transmembrane</keyword>
<reference evidence="15 16" key="1">
    <citation type="submission" date="2016-03" db="EMBL/GenBank/DDBJ databases">
        <title>Mechanisms controlling the formation of the plant cell surface in tip-growing cells are functionally conserved among land plants.</title>
        <authorList>
            <person name="Honkanen S."/>
            <person name="Jones V.A."/>
            <person name="Morieri G."/>
            <person name="Champion C."/>
            <person name="Hetherington A.J."/>
            <person name="Kelly S."/>
            <person name="Saint-Marcoux D."/>
            <person name="Proust H."/>
            <person name="Prescott H."/>
            <person name="Dolan L."/>
        </authorList>
    </citation>
    <scope>NUCLEOTIDE SEQUENCE [LARGE SCALE GENOMIC DNA]</scope>
    <source>
        <strain evidence="16">cv. Tak-1 and cv. Tak-2</strain>
        <tissue evidence="15">Whole gametophyte</tissue>
    </source>
</reference>
<keyword evidence="16" id="KW-1185">Reference proteome</keyword>
<keyword evidence="10" id="KW-0119">Carbohydrate metabolism</keyword>
<evidence type="ECO:0000256" key="3">
    <source>
        <dbReference type="ARBA" id="ARBA00022676"/>
    </source>
</evidence>
<dbReference type="Pfam" id="PF10250">
    <property type="entry name" value="O-FucT"/>
    <property type="match status" value="1"/>
</dbReference>
<feature type="transmembrane region" description="Helical" evidence="13">
    <location>
        <begin position="98"/>
        <end position="123"/>
    </location>
</feature>
<evidence type="ECO:0000313" key="14">
    <source>
        <dbReference type="EMBL" id="BBM98093.1"/>
    </source>
</evidence>
<comment type="subcellular location">
    <subcellularLocation>
        <location evidence="1">Membrane</location>
    </subcellularLocation>
</comment>
<dbReference type="InterPro" id="IPR024709">
    <property type="entry name" value="FucosylTrfase_pln"/>
</dbReference>
<keyword evidence="3" id="KW-0328">Glycosyltransferase</keyword>
<organism evidence="15 16">
    <name type="scientific">Marchantia polymorpha subsp. ruderalis</name>
    <dbReference type="NCBI Taxonomy" id="1480154"/>
    <lineage>
        <taxon>Eukaryota</taxon>
        <taxon>Viridiplantae</taxon>
        <taxon>Streptophyta</taxon>
        <taxon>Embryophyta</taxon>
        <taxon>Marchantiophyta</taxon>
        <taxon>Marchantiopsida</taxon>
        <taxon>Marchantiidae</taxon>
        <taxon>Marchantiales</taxon>
        <taxon>Marchantiaceae</taxon>
        <taxon>Marchantia</taxon>
    </lineage>
</organism>
<evidence type="ECO:0000256" key="7">
    <source>
        <dbReference type="ARBA" id="ARBA00023136"/>
    </source>
</evidence>
<evidence type="ECO:0000313" key="17">
    <source>
        <dbReference type="Proteomes" id="UP001162541"/>
    </source>
</evidence>
<evidence type="ECO:0000256" key="10">
    <source>
        <dbReference type="ARBA" id="ARBA00023277"/>
    </source>
</evidence>
<dbReference type="GO" id="GO:0016757">
    <property type="term" value="F:glycosyltransferase activity"/>
    <property type="evidence" value="ECO:0007669"/>
    <property type="project" value="UniProtKB-KW"/>
</dbReference>
<dbReference type="CDD" id="cd11299">
    <property type="entry name" value="O-FucT_plant"/>
    <property type="match status" value="1"/>
</dbReference>
<dbReference type="PANTHER" id="PTHR31741:SF99">
    <property type="entry name" value="O-FUCOSYLTRANSFERASE FAMILY PROTEIN"/>
    <property type="match status" value="1"/>
</dbReference>
<name>A0A176VF26_MARPO</name>
<keyword evidence="8" id="KW-0325">Glycoprotein</keyword>
<dbReference type="GO" id="GO:0005794">
    <property type="term" value="C:Golgi apparatus"/>
    <property type="evidence" value="ECO:0007669"/>
    <property type="project" value="TreeGrafter"/>
</dbReference>
<evidence type="ECO:0000256" key="5">
    <source>
        <dbReference type="ARBA" id="ARBA00022692"/>
    </source>
</evidence>
<evidence type="ECO:0000256" key="12">
    <source>
        <dbReference type="SAM" id="MobiDB-lite"/>
    </source>
</evidence>
<evidence type="ECO:0000256" key="8">
    <source>
        <dbReference type="ARBA" id="ARBA00023180"/>
    </source>
</evidence>
<comment type="similarity">
    <text evidence="2">Belongs to the glycosyltransferase GT106 family.</text>
</comment>
<evidence type="ECO:0000256" key="4">
    <source>
        <dbReference type="ARBA" id="ARBA00022679"/>
    </source>
</evidence>
<feature type="compositionally biased region" description="Basic and acidic residues" evidence="12">
    <location>
        <begin position="241"/>
        <end position="259"/>
    </location>
</feature>
<sequence>MQPSLVTPVERPLRRVSSVRSALEAQQVASSNADCFPVLTDRGDNKLEKPSVPYILPQIARGGDMGSISESDYGNEPLAGHRRTYSAGEQGVRKNRTIVSYCLGGILSLFLLVQIVTGGLGLLSNPNALCGVKQVQAAFVMEKNQIMEEQMNQVGHWKPVTVPVKEEADSEPWALISNKLQETQQSLKDNTVRQTPSVYTTTTEDRRTFSYNEQPREERRIFVSEQVRDDRQLADPSVRPMESRREVHSDTRDEDRGALDSRNVQSLESRRDVQRDNVVVVDDRGSSLESTVVQSQAQPVDERASSLVQTSVKKEEDSWFRRPSYNYEQCIAEGPGHRRPSEATEGYLLTFANGGLNQMRTAICDMVAVARVMNATLVIPELDHTSYWADPSEFGDVFDVEKFIRTLRDDIRIVTELPADMQELPVYEMAPRSWSETAYYEETVLPLLKKHKVIRFVLTDSRLANNRLPEEIQRLRCKANYKALKFEPSIEDLGHKIISRLRSKGPYIAMHLRFEKDMLAFSGCTFGLSAAEAEELRIIRYNVSRWKEKEIDPVSRRAEGGCPLTPHEIGLMLRAMGYPRKTLIYVAAGQIYGGEARMKTFTQLFPNVVTKETITTPEEMQRFSEYQNRLAAIDYMVAVDSDVFVPSYDGNMARAVQGHRRFNGHKTTLIPDRVGLVKLLDQYHNGEIDWSQLQKAVLRTHRNRQGSPHPRKPLSPSRAKLEENFYANPLPGCICEVGTTTQ</sequence>
<proteinExistence type="inferred from homology"/>
<evidence type="ECO:0000256" key="13">
    <source>
        <dbReference type="SAM" id="Phobius"/>
    </source>
</evidence>
<gene>
    <name evidence="15" type="ORF">AXG93_1040s1140</name>
    <name evidence="14" type="ORF">Mp_1g10780</name>
</gene>
<dbReference type="Proteomes" id="UP001162541">
    <property type="component" value="Chromosome 1"/>
</dbReference>
<keyword evidence="9" id="KW-0294">Fucose metabolism</keyword>
<dbReference type="InterPro" id="IPR019378">
    <property type="entry name" value="GDP-Fuc_O-FucTrfase"/>
</dbReference>
<evidence type="ECO:0000256" key="1">
    <source>
        <dbReference type="ARBA" id="ARBA00004370"/>
    </source>
</evidence>
<evidence type="ECO:0000313" key="15">
    <source>
        <dbReference type="EMBL" id="OAE19450.1"/>
    </source>
</evidence>
<evidence type="ECO:0000256" key="9">
    <source>
        <dbReference type="ARBA" id="ARBA00023253"/>
    </source>
</evidence>
<evidence type="ECO:0000313" key="16">
    <source>
        <dbReference type="Proteomes" id="UP000077202"/>
    </source>
</evidence>
<dbReference type="PANTHER" id="PTHR31741">
    <property type="entry name" value="OS02G0726500 PROTEIN-RELATED"/>
    <property type="match status" value="1"/>
</dbReference>
<protein>
    <recommendedName>
        <fullName evidence="11">O-fucosyltransferase family protein</fullName>
    </recommendedName>
</protein>
<dbReference type="GO" id="GO:0006004">
    <property type="term" value="P:fucose metabolic process"/>
    <property type="evidence" value="ECO:0007669"/>
    <property type="project" value="UniProtKB-KW"/>
</dbReference>